<dbReference type="Proteomes" id="UP000199474">
    <property type="component" value="Unassembled WGS sequence"/>
</dbReference>
<keyword evidence="2" id="KW-1185">Reference proteome</keyword>
<proteinExistence type="predicted"/>
<sequence>MRKVAAILILAIIGAVIFMLLHQPEDDEATGAVSEFYSYEQEANFSGSWEMFHPLMKEKFDKIEYLQERSHVIMDHFGVETFSFTLGEATAIEDWTIEGEAEVNGKVYQVPVTQVFEGKYGNFSIVQNTYVTKVEGEWKILWDYNR</sequence>
<name>A0A1I1YRS0_9BACI</name>
<dbReference type="STRING" id="640948.SAMN05216238_11072"/>
<reference evidence="2" key="1">
    <citation type="submission" date="2016-10" db="EMBL/GenBank/DDBJ databases">
        <authorList>
            <person name="Varghese N."/>
            <person name="Submissions S."/>
        </authorList>
    </citation>
    <scope>NUCLEOTIDE SEQUENCE [LARGE SCALE GENOMIC DNA]</scope>
    <source>
        <strain evidence="2">DSM 22530</strain>
    </source>
</reference>
<gene>
    <name evidence="1" type="ORF">SAMN05216238_11072</name>
</gene>
<dbReference type="EMBL" id="FOMR01000010">
    <property type="protein sequence ID" value="SFE22129.1"/>
    <property type="molecule type" value="Genomic_DNA"/>
</dbReference>
<dbReference type="OrthoDB" id="2720594at2"/>
<evidence type="ECO:0008006" key="3">
    <source>
        <dbReference type="Google" id="ProtNLM"/>
    </source>
</evidence>
<accession>A0A1I1YRS0</accession>
<dbReference type="InterPro" id="IPR032710">
    <property type="entry name" value="NTF2-like_dom_sf"/>
</dbReference>
<dbReference type="SUPFAM" id="SSF54427">
    <property type="entry name" value="NTF2-like"/>
    <property type="match status" value="1"/>
</dbReference>
<evidence type="ECO:0000313" key="1">
    <source>
        <dbReference type="EMBL" id="SFE22129.1"/>
    </source>
</evidence>
<evidence type="ECO:0000313" key="2">
    <source>
        <dbReference type="Proteomes" id="UP000199474"/>
    </source>
</evidence>
<dbReference type="AlphaFoldDB" id="A0A1I1YRS0"/>
<protein>
    <recommendedName>
        <fullName evidence="3">DUF4878 domain-containing protein</fullName>
    </recommendedName>
</protein>
<organism evidence="1 2">
    <name type="scientific">Lentibacillus persicus</name>
    <dbReference type="NCBI Taxonomy" id="640948"/>
    <lineage>
        <taxon>Bacteria</taxon>
        <taxon>Bacillati</taxon>
        <taxon>Bacillota</taxon>
        <taxon>Bacilli</taxon>
        <taxon>Bacillales</taxon>
        <taxon>Bacillaceae</taxon>
        <taxon>Lentibacillus</taxon>
    </lineage>
</organism>
<dbReference type="RefSeq" id="WP_090086429.1">
    <property type="nucleotide sequence ID" value="NZ_FOMR01000010.1"/>
</dbReference>
<dbReference type="Gene3D" id="3.10.450.100">
    <property type="entry name" value="NTF2-like, domain 1"/>
    <property type="match status" value="1"/>
</dbReference>